<evidence type="ECO:0000313" key="3">
    <source>
        <dbReference type="Proteomes" id="UP000576480"/>
    </source>
</evidence>
<dbReference type="Proteomes" id="UP000576480">
    <property type="component" value="Unassembled WGS sequence"/>
</dbReference>
<comment type="caution">
    <text evidence="2">The sequence shown here is derived from an EMBL/GenBank/DDBJ whole genome shotgun (WGS) entry which is preliminary data.</text>
</comment>
<dbReference type="AlphaFoldDB" id="A0A6V8PV29"/>
<sequence>MQASASPHLNSGDGQPGTGQSDCAAAPVGHPHLPSHSGPLQEVTELNSQIFPLELRHKK</sequence>
<protein>
    <submittedName>
        <fullName evidence="2">Uncharacterized protein</fullName>
    </submittedName>
</protein>
<accession>A0A6V8PV29</accession>
<evidence type="ECO:0000313" key="2">
    <source>
        <dbReference type="EMBL" id="GFP36010.1"/>
    </source>
</evidence>
<gene>
    <name evidence="2" type="ORF">HKBW3S43_01798</name>
</gene>
<name>A0A6V8PV29_9ACTN</name>
<proteinExistence type="predicted"/>
<organism evidence="2 3">
    <name type="scientific">Candidatus Hakubella thermalkaliphila</name>
    <dbReference type="NCBI Taxonomy" id="2754717"/>
    <lineage>
        <taxon>Bacteria</taxon>
        <taxon>Bacillati</taxon>
        <taxon>Actinomycetota</taxon>
        <taxon>Actinomycetota incertae sedis</taxon>
        <taxon>Candidatus Hakubellales</taxon>
        <taxon>Candidatus Hakubellaceae</taxon>
        <taxon>Candidatus Hakubella</taxon>
    </lineage>
</organism>
<feature type="non-terminal residue" evidence="2">
    <location>
        <position position="59"/>
    </location>
</feature>
<dbReference type="EMBL" id="BLSB01000348">
    <property type="protein sequence ID" value="GFP36010.1"/>
    <property type="molecule type" value="Genomic_DNA"/>
</dbReference>
<reference evidence="2 3" key="1">
    <citation type="journal article" date="2020" name="Front. Microbiol.">
        <title>Single-cell genomics of novel Actinobacteria with the Wood-Ljungdahl pathway discovered in a serpentinizing system.</title>
        <authorList>
            <person name="Merino N."/>
            <person name="Kawai M."/>
            <person name="Boyd E.S."/>
            <person name="Colman D.R."/>
            <person name="McGlynn S.E."/>
            <person name="Nealson K.H."/>
            <person name="Kurokawa K."/>
            <person name="Hongoh Y."/>
        </authorList>
    </citation>
    <scope>NUCLEOTIDE SEQUENCE [LARGE SCALE GENOMIC DNA]</scope>
    <source>
        <strain evidence="2 3">S43</strain>
    </source>
</reference>
<evidence type="ECO:0000256" key="1">
    <source>
        <dbReference type="SAM" id="MobiDB-lite"/>
    </source>
</evidence>
<feature type="compositionally biased region" description="Polar residues" evidence="1">
    <location>
        <begin position="1"/>
        <end position="21"/>
    </location>
</feature>
<feature type="region of interest" description="Disordered" evidence="1">
    <location>
        <begin position="1"/>
        <end position="41"/>
    </location>
</feature>